<keyword evidence="4" id="KW-1185">Reference proteome</keyword>
<dbReference type="Proteomes" id="UP001597068">
    <property type="component" value="Unassembled WGS sequence"/>
</dbReference>
<feature type="region of interest" description="Disordered" evidence="1">
    <location>
        <begin position="83"/>
        <end position="116"/>
    </location>
</feature>
<sequence>MSRATTVTTAALGVVTPWSAPVRLLAARGLLRARAARKASAEQGPTPARPSRRRRRRPSARTVVTVLGIGGVVAAAGGVAIALRGGRRTPPPVAPAPPRVEDIPTSDPAGGATGPE</sequence>
<evidence type="ECO:0000313" key="3">
    <source>
        <dbReference type="EMBL" id="MFD0925379.1"/>
    </source>
</evidence>
<dbReference type="EMBL" id="JBHTIL010000001">
    <property type="protein sequence ID" value="MFD0925379.1"/>
    <property type="molecule type" value="Genomic_DNA"/>
</dbReference>
<name>A0ABW3G9I3_9NOCA</name>
<keyword evidence="2" id="KW-0812">Transmembrane</keyword>
<keyword evidence="2" id="KW-1133">Transmembrane helix</keyword>
<evidence type="ECO:0000256" key="1">
    <source>
        <dbReference type="SAM" id="MobiDB-lite"/>
    </source>
</evidence>
<evidence type="ECO:0000256" key="2">
    <source>
        <dbReference type="SAM" id="Phobius"/>
    </source>
</evidence>
<proteinExistence type="predicted"/>
<organism evidence="3 4">
    <name type="scientific">Williamsia deligens</name>
    <dbReference type="NCBI Taxonomy" id="321325"/>
    <lineage>
        <taxon>Bacteria</taxon>
        <taxon>Bacillati</taxon>
        <taxon>Actinomycetota</taxon>
        <taxon>Actinomycetes</taxon>
        <taxon>Mycobacteriales</taxon>
        <taxon>Nocardiaceae</taxon>
        <taxon>Williamsia</taxon>
    </lineage>
</organism>
<feature type="transmembrane region" description="Helical" evidence="2">
    <location>
        <begin position="62"/>
        <end position="83"/>
    </location>
</feature>
<feature type="compositionally biased region" description="Basic residues" evidence="1">
    <location>
        <begin position="50"/>
        <end position="59"/>
    </location>
</feature>
<feature type="region of interest" description="Disordered" evidence="1">
    <location>
        <begin position="33"/>
        <end position="60"/>
    </location>
</feature>
<accession>A0ABW3G9I3</accession>
<comment type="caution">
    <text evidence="3">The sequence shown here is derived from an EMBL/GenBank/DDBJ whole genome shotgun (WGS) entry which is preliminary data.</text>
</comment>
<protein>
    <submittedName>
        <fullName evidence="3">Uncharacterized protein</fullName>
    </submittedName>
</protein>
<keyword evidence="2" id="KW-0472">Membrane</keyword>
<gene>
    <name evidence="3" type="ORF">ACFQ04_06470</name>
</gene>
<reference evidence="4" key="1">
    <citation type="journal article" date="2019" name="Int. J. Syst. Evol. Microbiol.">
        <title>The Global Catalogue of Microorganisms (GCM) 10K type strain sequencing project: providing services to taxonomists for standard genome sequencing and annotation.</title>
        <authorList>
            <consortium name="The Broad Institute Genomics Platform"/>
            <consortium name="The Broad Institute Genome Sequencing Center for Infectious Disease"/>
            <person name="Wu L."/>
            <person name="Ma J."/>
        </authorList>
    </citation>
    <scope>NUCLEOTIDE SEQUENCE [LARGE SCALE GENOMIC DNA]</scope>
    <source>
        <strain evidence="4">CCUG 50873</strain>
    </source>
</reference>
<dbReference type="RefSeq" id="WP_253646667.1">
    <property type="nucleotide sequence ID" value="NZ_BAAAMO010000002.1"/>
</dbReference>
<feature type="compositionally biased region" description="Pro residues" evidence="1">
    <location>
        <begin position="89"/>
        <end position="98"/>
    </location>
</feature>
<evidence type="ECO:0000313" key="4">
    <source>
        <dbReference type="Proteomes" id="UP001597068"/>
    </source>
</evidence>